<evidence type="ECO:0000256" key="1">
    <source>
        <dbReference type="ARBA" id="ARBA00006926"/>
    </source>
</evidence>
<dbReference type="InterPro" id="IPR000889">
    <property type="entry name" value="Glutathione_peroxidase"/>
</dbReference>
<dbReference type="PANTHER" id="PTHR11592:SF132">
    <property type="entry name" value="GLUTATHIONE PEROXIDASE 7, CHLOROPLASTIC-RELATED"/>
    <property type="match status" value="1"/>
</dbReference>
<dbReference type="GO" id="GO:0004601">
    <property type="term" value="F:peroxidase activity"/>
    <property type="evidence" value="ECO:0007669"/>
    <property type="project" value="UniProtKB-KW"/>
</dbReference>
<evidence type="ECO:0000256" key="3">
    <source>
        <dbReference type="ARBA" id="ARBA00023002"/>
    </source>
</evidence>
<dbReference type="Proteomes" id="UP000239757">
    <property type="component" value="Unassembled WGS sequence"/>
</dbReference>
<gene>
    <name evidence="4" type="ORF">GOBAR_AA23853</name>
</gene>
<dbReference type="OrthoDB" id="446890at2759"/>
<sequence length="128" mass="13901">MASMPFFATILSPILDFAQAKKNPVFSSSWPSLSLSIPSIKSSLGSSKSAFFQHGFSLPSLPAFGFVINSRSSGIHARAATDKTLYDYTVKVQAWGFEILAFPCNQFGGQEPGSNPDIRKFACPRFKA</sequence>
<protein>
    <recommendedName>
        <fullName evidence="6">Glutathione peroxidase</fullName>
    </recommendedName>
</protein>
<evidence type="ECO:0008006" key="6">
    <source>
        <dbReference type="Google" id="ProtNLM"/>
    </source>
</evidence>
<dbReference type="EMBL" id="KZ665981">
    <property type="protein sequence ID" value="PPR96808.1"/>
    <property type="molecule type" value="Genomic_DNA"/>
</dbReference>
<dbReference type="PANTHER" id="PTHR11592">
    <property type="entry name" value="GLUTATHIONE PEROXIDASE"/>
    <property type="match status" value="1"/>
</dbReference>
<reference evidence="4 5" key="1">
    <citation type="submission" date="2015-01" db="EMBL/GenBank/DDBJ databases">
        <title>Genome of allotetraploid Gossypium barbadense reveals genomic plasticity and fiber elongation in cotton evolution.</title>
        <authorList>
            <person name="Chen X."/>
            <person name="Liu X."/>
            <person name="Zhao B."/>
            <person name="Zheng H."/>
            <person name="Hu Y."/>
            <person name="Lu G."/>
            <person name="Yang C."/>
            <person name="Chen J."/>
            <person name="Shan C."/>
            <person name="Zhang L."/>
            <person name="Zhou Y."/>
            <person name="Wang L."/>
            <person name="Guo W."/>
            <person name="Bai Y."/>
            <person name="Ruan J."/>
            <person name="Shangguan X."/>
            <person name="Mao Y."/>
            <person name="Jiang J."/>
            <person name="Zhu Y."/>
            <person name="Lei J."/>
            <person name="Kang H."/>
            <person name="Chen S."/>
            <person name="He X."/>
            <person name="Wang R."/>
            <person name="Wang Y."/>
            <person name="Chen J."/>
            <person name="Wang L."/>
            <person name="Yu S."/>
            <person name="Wang B."/>
            <person name="Wei J."/>
            <person name="Song S."/>
            <person name="Lu X."/>
            <person name="Gao Z."/>
            <person name="Gu W."/>
            <person name="Deng X."/>
            <person name="Ma D."/>
            <person name="Wang S."/>
            <person name="Liang W."/>
            <person name="Fang L."/>
            <person name="Cai C."/>
            <person name="Zhu X."/>
            <person name="Zhou B."/>
            <person name="Zhang Y."/>
            <person name="Chen Z."/>
            <person name="Xu S."/>
            <person name="Zhu R."/>
            <person name="Wang S."/>
            <person name="Zhang T."/>
            <person name="Zhao G."/>
        </authorList>
    </citation>
    <scope>NUCLEOTIDE SEQUENCE [LARGE SCALE GENOMIC DNA]</scope>
    <source>
        <strain evidence="5">cv. Xinhai21</strain>
        <tissue evidence="4">Leaf</tissue>
    </source>
</reference>
<dbReference type="GO" id="GO:0006979">
    <property type="term" value="P:response to oxidative stress"/>
    <property type="evidence" value="ECO:0007669"/>
    <property type="project" value="InterPro"/>
</dbReference>
<dbReference type="PROSITE" id="PS51355">
    <property type="entry name" value="GLUTATHIONE_PEROXID_3"/>
    <property type="match status" value="1"/>
</dbReference>
<dbReference type="InterPro" id="IPR036249">
    <property type="entry name" value="Thioredoxin-like_sf"/>
</dbReference>
<dbReference type="PROSITE" id="PS00763">
    <property type="entry name" value="GLUTATHIONE_PEROXID_2"/>
    <property type="match status" value="1"/>
</dbReference>
<comment type="similarity">
    <text evidence="1">Belongs to the glutathione peroxidase family.</text>
</comment>
<organism evidence="4 5">
    <name type="scientific">Gossypium barbadense</name>
    <name type="common">Sea Island cotton</name>
    <name type="synonym">Hibiscus barbadensis</name>
    <dbReference type="NCBI Taxonomy" id="3634"/>
    <lineage>
        <taxon>Eukaryota</taxon>
        <taxon>Viridiplantae</taxon>
        <taxon>Streptophyta</taxon>
        <taxon>Embryophyta</taxon>
        <taxon>Tracheophyta</taxon>
        <taxon>Spermatophyta</taxon>
        <taxon>Magnoliopsida</taxon>
        <taxon>eudicotyledons</taxon>
        <taxon>Gunneridae</taxon>
        <taxon>Pentapetalae</taxon>
        <taxon>rosids</taxon>
        <taxon>malvids</taxon>
        <taxon>Malvales</taxon>
        <taxon>Malvaceae</taxon>
        <taxon>Malvoideae</taxon>
        <taxon>Gossypium</taxon>
    </lineage>
</organism>
<dbReference type="Pfam" id="PF00255">
    <property type="entry name" value="GSHPx"/>
    <property type="match status" value="1"/>
</dbReference>
<keyword evidence="2" id="KW-0575">Peroxidase</keyword>
<dbReference type="Gene3D" id="3.40.30.10">
    <property type="entry name" value="Glutaredoxin"/>
    <property type="match status" value="1"/>
</dbReference>
<evidence type="ECO:0000313" key="4">
    <source>
        <dbReference type="EMBL" id="PPR96808.1"/>
    </source>
</evidence>
<evidence type="ECO:0000313" key="5">
    <source>
        <dbReference type="Proteomes" id="UP000239757"/>
    </source>
</evidence>
<accession>A0A2P5X0D6</accession>
<dbReference type="AlphaFoldDB" id="A0A2P5X0D6"/>
<keyword evidence="3" id="KW-0560">Oxidoreductase</keyword>
<name>A0A2P5X0D6_GOSBA</name>
<proteinExistence type="inferred from homology"/>
<evidence type="ECO:0000256" key="2">
    <source>
        <dbReference type="ARBA" id="ARBA00022559"/>
    </source>
</evidence>
<dbReference type="SUPFAM" id="SSF52833">
    <property type="entry name" value="Thioredoxin-like"/>
    <property type="match status" value="1"/>
</dbReference>
<dbReference type="InterPro" id="IPR029760">
    <property type="entry name" value="GPX_CS"/>
</dbReference>